<comment type="caution">
    <text evidence="1">The sequence shown here is derived from an EMBL/GenBank/DDBJ whole genome shotgun (WGS) entry which is preliminary data.</text>
</comment>
<organism evidence="1 2">
    <name type="scientific">Phycomyces blakesleeanus</name>
    <dbReference type="NCBI Taxonomy" id="4837"/>
    <lineage>
        <taxon>Eukaryota</taxon>
        <taxon>Fungi</taxon>
        <taxon>Fungi incertae sedis</taxon>
        <taxon>Mucoromycota</taxon>
        <taxon>Mucoromycotina</taxon>
        <taxon>Mucoromycetes</taxon>
        <taxon>Mucorales</taxon>
        <taxon>Phycomycetaceae</taxon>
        <taxon>Phycomyces</taxon>
    </lineage>
</organism>
<dbReference type="Proteomes" id="UP001448207">
    <property type="component" value="Unassembled WGS sequence"/>
</dbReference>
<proteinExistence type="predicted"/>
<evidence type="ECO:0000313" key="1">
    <source>
        <dbReference type="EMBL" id="KAL0079354.1"/>
    </source>
</evidence>
<gene>
    <name evidence="1" type="ORF">J3Q64DRAFT_1762269</name>
</gene>
<evidence type="ECO:0000313" key="2">
    <source>
        <dbReference type="Proteomes" id="UP001448207"/>
    </source>
</evidence>
<dbReference type="SUPFAM" id="SSF52047">
    <property type="entry name" value="RNI-like"/>
    <property type="match status" value="1"/>
</dbReference>
<keyword evidence="2" id="KW-1185">Reference proteome</keyword>
<name>A0ABR3AR94_PHYBL</name>
<reference evidence="1 2" key="1">
    <citation type="submission" date="2024-04" db="EMBL/GenBank/DDBJ databases">
        <title>Symmetric and asymmetric DNA N6-adenine methylation regulates different biological responses in Mucorales.</title>
        <authorList>
            <consortium name="Lawrence Berkeley National Laboratory"/>
            <person name="Lax C."/>
            <person name="Mondo S.J."/>
            <person name="Osorio-Concepcion M."/>
            <person name="Muszewska A."/>
            <person name="Corrochano-Luque M."/>
            <person name="Gutierrez G."/>
            <person name="Riley R."/>
            <person name="Lipzen A."/>
            <person name="Guo J."/>
            <person name="Hundley H."/>
            <person name="Amirebrahimi M."/>
            <person name="Ng V."/>
            <person name="Lorenzo-Gutierrez D."/>
            <person name="Binder U."/>
            <person name="Yang J."/>
            <person name="Song Y."/>
            <person name="Canovas D."/>
            <person name="Navarro E."/>
            <person name="Freitag M."/>
            <person name="Gabaldon T."/>
            <person name="Grigoriev I.V."/>
            <person name="Corrochano L.M."/>
            <person name="Nicolas F.E."/>
            <person name="Garre V."/>
        </authorList>
    </citation>
    <scope>NUCLEOTIDE SEQUENCE [LARGE SCALE GENOMIC DNA]</scope>
    <source>
        <strain evidence="1 2">L51</strain>
    </source>
</reference>
<sequence length="309" mass="35008">MKMISTNYSATVESLSIAGKFGSSDQPPVLLGLDEYARLTQLDLKCSTAKFELDLILDCCIFLEKLRITESGVTFSEKASIHPPAHGLRLIEFNRLTLSTTVLRYISRRCTALRLMRIVWTVIYQEAPAVPYHMPIDMSHTHFEELRLHCVKFITMHPSTLSLPIRLISISPERFRGPTSLTDEGVIDFDHYDGNNDLQPTAIEDEDYANLSRTVWYHMYWDIGLLDGKYHTASILRDRQVAQVLYYLSSICLEDRYSSIINSKLSPSSSLRSNSLEAHTPLGYVDFRCGSIGKVYVDSGFYEGLLSGT</sequence>
<accession>A0ABR3AR94</accession>
<evidence type="ECO:0008006" key="3">
    <source>
        <dbReference type="Google" id="ProtNLM"/>
    </source>
</evidence>
<protein>
    <recommendedName>
        <fullName evidence="3">F-box domain-containing protein</fullName>
    </recommendedName>
</protein>
<dbReference type="EMBL" id="JBCLYO010000022">
    <property type="protein sequence ID" value="KAL0079354.1"/>
    <property type="molecule type" value="Genomic_DNA"/>
</dbReference>